<name>R3W8S4_9ENTE</name>
<evidence type="ECO:0000313" key="2">
    <source>
        <dbReference type="EMBL" id="EOL44256.1"/>
    </source>
</evidence>
<dbReference type="PATRIC" id="fig|1158612.3.peg.2259"/>
<comment type="caution">
    <text evidence="2">The sequence shown here is derived from an EMBL/GenBank/DDBJ whole genome shotgun (WGS) entry which is preliminary data.</text>
</comment>
<accession>R3W8S4</accession>
<dbReference type="STRING" id="317735.RU98_GL001403"/>
<feature type="transmembrane region" description="Helical" evidence="1">
    <location>
        <begin position="77"/>
        <end position="96"/>
    </location>
</feature>
<proteinExistence type="predicted"/>
<dbReference type="eggNOG" id="ENOG502ZWID">
    <property type="taxonomic scope" value="Bacteria"/>
</dbReference>
<keyword evidence="3" id="KW-1185">Reference proteome</keyword>
<dbReference type="EMBL" id="AJAU01000020">
    <property type="protein sequence ID" value="EOL44256.1"/>
    <property type="molecule type" value="Genomic_DNA"/>
</dbReference>
<keyword evidence="1" id="KW-0812">Transmembrane</keyword>
<keyword evidence="1" id="KW-0472">Membrane</keyword>
<dbReference type="AlphaFoldDB" id="R3W8S4"/>
<protein>
    <submittedName>
        <fullName evidence="2">Uncharacterized protein</fullName>
    </submittedName>
</protein>
<reference evidence="2 3" key="1">
    <citation type="submission" date="2013-02" db="EMBL/GenBank/DDBJ databases">
        <title>The Genome Sequence of Enterococcus caccae BAA-1240.</title>
        <authorList>
            <consortium name="The Broad Institute Genome Sequencing Platform"/>
            <consortium name="The Broad Institute Genome Sequencing Center for Infectious Disease"/>
            <person name="Earl A.M."/>
            <person name="Gilmore M.S."/>
            <person name="Lebreton F."/>
            <person name="Walker B."/>
            <person name="Young S.K."/>
            <person name="Zeng Q."/>
            <person name="Gargeya S."/>
            <person name="Fitzgerald M."/>
            <person name="Haas B."/>
            <person name="Abouelleil A."/>
            <person name="Alvarado L."/>
            <person name="Arachchi H.M."/>
            <person name="Berlin A.M."/>
            <person name="Chapman S.B."/>
            <person name="Dewar J."/>
            <person name="Goldberg J."/>
            <person name="Griggs A."/>
            <person name="Gujja S."/>
            <person name="Hansen M."/>
            <person name="Howarth C."/>
            <person name="Imamovic A."/>
            <person name="Larimer J."/>
            <person name="McCowan C."/>
            <person name="Murphy C."/>
            <person name="Neiman D."/>
            <person name="Pearson M."/>
            <person name="Priest M."/>
            <person name="Roberts A."/>
            <person name="Saif S."/>
            <person name="Shea T."/>
            <person name="Sisk P."/>
            <person name="Sykes S."/>
            <person name="Wortman J."/>
            <person name="Nusbaum C."/>
            <person name="Birren B."/>
        </authorList>
    </citation>
    <scope>NUCLEOTIDE SEQUENCE [LARGE SCALE GENOMIC DNA]</scope>
    <source>
        <strain evidence="2 3">ATCC BAA-1240</strain>
    </source>
</reference>
<feature type="transmembrane region" description="Helical" evidence="1">
    <location>
        <begin position="102"/>
        <end position="122"/>
    </location>
</feature>
<evidence type="ECO:0000313" key="3">
    <source>
        <dbReference type="Proteomes" id="UP000013840"/>
    </source>
</evidence>
<evidence type="ECO:0000256" key="1">
    <source>
        <dbReference type="SAM" id="Phobius"/>
    </source>
</evidence>
<gene>
    <name evidence="2" type="ORF">UC7_02300</name>
</gene>
<organism evidence="2 3">
    <name type="scientific">Enterococcus caccae ATCC BAA-1240</name>
    <dbReference type="NCBI Taxonomy" id="1158612"/>
    <lineage>
        <taxon>Bacteria</taxon>
        <taxon>Bacillati</taxon>
        <taxon>Bacillota</taxon>
        <taxon>Bacilli</taxon>
        <taxon>Lactobacillales</taxon>
        <taxon>Enterococcaceae</taxon>
        <taxon>Enterococcus</taxon>
    </lineage>
</organism>
<keyword evidence="1" id="KW-1133">Transmembrane helix</keyword>
<dbReference type="Proteomes" id="UP000013840">
    <property type="component" value="Unassembled WGS sequence"/>
</dbReference>
<dbReference type="OrthoDB" id="2192880at2"/>
<dbReference type="RefSeq" id="WP_010772390.1">
    <property type="nucleotide sequence ID" value="NZ_KB946335.1"/>
</dbReference>
<sequence length="127" mass="14603">MKIRCSRNTGFYGMASPIEVIKNGEKWFYLNQNDTKQIEVIEQECTIQAKFFFLKSAPFTLIDKGQVINLEITMNPILIFVYVILFGGMFLIPILHLNIGGILIVLVLYFIFVCSLLNKAYVIKEKT</sequence>